<proteinExistence type="predicted"/>
<name>A0A125Q256_9ACTN</name>
<dbReference type="AlphaFoldDB" id="A0A125Q256"/>
<sequence>MVMSFEVDFNWASQGVIETVAVPFPSLETPPDVVVADPPVPQLAFKESGPVTVTMLGCGRWNRDTSYRFNAGCNPEPHRAAEVGELGLLTAADGQRLEDWFLQRYPTANPVVLKNGGKWNLTLTRNGAVYNFHTGIRPAHG</sequence>
<dbReference type="Proteomes" id="UP000198226">
    <property type="component" value="Chromosome I"/>
</dbReference>
<protein>
    <submittedName>
        <fullName evidence="1">Uncharacterized protein</fullName>
    </submittedName>
</protein>
<keyword evidence="2" id="KW-1185">Reference proteome</keyword>
<dbReference type="EMBL" id="LT607752">
    <property type="protein sequence ID" value="SCG35016.1"/>
    <property type="molecule type" value="Genomic_DNA"/>
</dbReference>
<reference evidence="2" key="1">
    <citation type="submission" date="2016-06" db="EMBL/GenBank/DDBJ databases">
        <authorList>
            <person name="Varghese N."/>
            <person name="Submissions Spin"/>
        </authorList>
    </citation>
    <scope>NUCLEOTIDE SEQUENCE [LARGE SCALE GENOMIC DNA]</scope>
    <source>
        <strain evidence="2">DSM 44983</strain>
    </source>
</reference>
<evidence type="ECO:0000313" key="1">
    <source>
        <dbReference type="EMBL" id="SCG35016.1"/>
    </source>
</evidence>
<accession>A0A125Q256</accession>
<evidence type="ECO:0000313" key="2">
    <source>
        <dbReference type="Proteomes" id="UP000198226"/>
    </source>
</evidence>
<gene>
    <name evidence="1" type="ORF">GA0070623_0038</name>
</gene>
<organism evidence="1 2">
    <name type="scientific">Micromonospora rifamycinica</name>
    <dbReference type="NCBI Taxonomy" id="291594"/>
    <lineage>
        <taxon>Bacteria</taxon>
        <taxon>Bacillati</taxon>
        <taxon>Actinomycetota</taxon>
        <taxon>Actinomycetes</taxon>
        <taxon>Micromonosporales</taxon>
        <taxon>Micromonosporaceae</taxon>
        <taxon>Micromonospora</taxon>
    </lineage>
</organism>